<evidence type="ECO:0000256" key="9">
    <source>
        <dbReference type="SAM" id="Phobius"/>
    </source>
</evidence>
<gene>
    <name evidence="11" type="ORF">A2W54_03385</name>
</gene>
<dbReference type="PANTHER" id="PTHR30012">
    <property type="entry name" value="GENERAL SECRETION PATHWAY PROTEIN"/>
    <property type="match status" value="1"/>
</dbReference>
<dbReference type="EMBL" id="MFHI01000034">
    <property type="protein sequence ID" value="OGF77821.1"/>
    <property type="molecule type" value="Genomic_DNA"/>
</dbReference>
<sequence length="412" mass="45477">MPVFHYKARDTQGAELEGDREAKDQYELAKALRAENLQPVFITDQKNAKRGIFSANIKLNHYTPSFLARISLEEKMNFARNAAVMIGAGLSLSKALDVMTRQTTNEKFKGIIFAMVDTIKRGKTFAEALEEYPNVFPGYFREMVRAGEKSGKLEDSLKLVAMQLKKDYTLRRKIRSAMIYPAIIILAMIGIGILMLIYVVPTLVQTFGELKVELPASTKFIVFLSQALVDSWYLMLLGAAVIGYGAFRAIKTAAGKMVADWAFIHAPVIKGINQKFNAARTCRTLSSLLSSGVDVLEALSITKGVLQNSYYQAVLENARGLIQKGETISKAFVAAEGLFPPLVGEMMSVGEETGELSNMLLRLSIFYENEVSVATKDLSTIIEPLLMIIIGIVVGFFAISMISPMYNLVGAF</sequence>
<reference evidence="11 12" key="1">
    <citation type="journal article" date="2016" name="Nat. Commun.">
        <title>Thousands of microbial genomes shed light on interconnected biogeochemical processes in an aquifer system.</title>
        <authorList>
            <person name="Anantharaman K."/>
            <person name="Brown C.T."/>
            <person name="Hug L.A."/>
            <person name="Sharon I."/>
            <person name="Castelle C.J."/>
            <person name="Probst A.J."/>
            <person name="Thomas B.C."/>
            <person name="Singh A."/>
            <person name="Wilkins M.J."/>
            <person name="Karaoz U."/>
            <person name="Brodie E.L."/>
            <person name="Williams K.H."/>
            <person name="Hubbard S.S."/>
            <person name="Banfield J.F."/>
        </authorList>
    </citation>
    <scope>NUCLEOTIDE SEQUENCE [LARGE SCALE GENOMIC DNA]</scope>
</reference>
<keyword evidence="3" id="KW-1003">Cell membrane</keyword>
<evidence type="ECO:0000259" key="10">
    <source>
        <dbReference type="Pfam" id="PF00482"/>
    </source>
</evidence>
<feature type="transmembrane region" description="Helical" evidence="9">
    <location>
        <begin position="385"/>
        <end position="406"/>
    </location>
</feature>
<comment type="caution">
    <text evidence="11">The sequence shown here is derived from an EMBL/GenBank/DDBJ whole genome shotgun (WGS) entry which is preliminary data.</text>
</comment>
<protein>
    <recommendedName>
        <fullName evidence="10">Type II secretion system protein GspF domain-containing protein</fullName>
    </recommendedName>
</protein>
<evidence type="ECO:0000256" key="1">
    <source>
        <dbReference type="ARBA" id="ARBA00004429"/>
    </source>
</evidence>
<evidence type="ECO:0000256" key="7">
    <source>
        <dbReference type="ARBA" id="ARBA00023136"/>
    </source>
</evidence>
<keyword evidence="5 9" id="KW-0812">Transmembrane</keyword>
<evidence type="ECO:0000256" key="5">
    <source>
        <dbReference type="ARBA" id="ARBA00022692"/>
    </source>
</evidence>
<evidence type="ECO:0000313" key="12">
    <source>
        <dbReference type="Proteomes" id="UP000178425"/>
    </source>
</evidence>
<comment type="similarity">
    <text evidence="2">Belongs to the GSP F family.</text>
</comment>
<dbReference type="InterPro" id="IPR018076">
    <property type="entry name" value="T2SS_GspF_dom"/>
</dbReference>
<comment type="subcellular location">
    <subcellularLocation>
        <location evidence="1">Cell inner membrane</location>
        <topology evidence="1">Multi-pass membrane protein</topology>
    </subcellularLocation>
</comment>
<feature type="compositionally biased region" description="Basic and acidic residues" evidence="8">
    <location>
        <begin position="7"/>
        <end position="20"/>
    </location>
</feature>
<dbReference type="AlphaFoldDB" id="A0A1F5WRE8"/>
<proteinExistence type="inferred from homology"/>
<evidence type="ECO:0000256" key="4">
    <source>
        <dbReference type="ARBA" id="ARBA00022519"/>
    </source>
</evidence>
<name>A0A1F5WRE8_9BACT</name>
<feature type="domain" description="Type II secretion system protein GspF" evidence="10">
    <location>
        <begin position="78"/>
        <end position="201"/>
    </location>
</feature>
<dbReference type="GO" id="GO:0005886">
    <property type="term" value="C:plasma membrane"/>
    <property type="evidence" value="ECO:0007669"/>
    <property type="project" value="UniProtKB-SubCell"/>
</dbReference>
<evidence type="ECO:0000313" key="11">
    <source>
        <dbReference type="EMBL" id="OGF77821.1"/>
    </source>
</evidence>
<feature type="region of interest" description="Disordered" evidence="8">
    <location>
        <begin position="1"/>
        <end position="20"/>
    </location>
</feature>
<keyword evidence="6 9" id="KW-1133">Transmembrane helix</keyword>
<dbReference type="Proteomes" id="UP000178425">
    <property type="component" value="Unassembled WGS sequence"/>
</dbReference>
<dbReference type="PANTHER" id="PTHR30012:SF0">
    <property type="entry name" value="TYPE II SECRETION SYSTEM PROTEIN F-RELATED"/>
    <property type="match status" value="1"/>
</dbReference>
<dbReference type="InterPro" id="IPR003004">
    <property type="entry name" value="GspF/PilC"/>
</dbReference>
<dbReference type="InterPro" id="IPR042094">
    <property type="entry name" value="T2SS_GspF_sf"/>
</dbReference>
<keyword evidence="4" id="KW-0997">Cell inner membrane</keyword>
<keyword evidence="7 9" id="KW-0472">Membrane</keyword>
<feature type="domain" description="Type II secretion system protein GspF" evidence="10">
    <location>
        <begin position="282"/>
        <end position="404"/>
    </location>
</feature>
<evidence type="ECO:0000256" key="6">
    <source>
        <dbReference type="ARBA" id="ARBA00022989"/>
    </source>
</evidence>
<feature type="transmembrane region" description="Helical" evidence="9">
    <location>
        <begin position="220"/>
        <end position="247"/>
    </location>
</feature>
<dbReference type="FunFam" id="1.20.81.30:FF:000001">
    <property type="entry name" value="Type II secretion system protein F"/>
    <property type="match status" value="2"/>
</dbReference>
<evidence type="ECO:0000256" key="2">
    <source>
        <dbReference type="ARBA" id="ARBA00005745"/>
    </source>
</evidence>
<dbReference type="Gene3D" id="1.20.81.30">
    <property type="entry name" value="Type II secretion system (T2SS), domain F"/>
    <property type="match status" value="2"/>
</dbReference>
<evidence type="ECO:0000256" key="8">
    <source>
        <dbReference type="SAM" id="MobiDB-lite"/>
    </source>
</evidence>
<dbReference type="Pfam" id="PF00482">
    <property type="entry name" value="T2SSF"/>
    <property type="match status" value="2"/>
</dbReference>
<feature type="transmembrane region" description="Helical" evidence="9">
    <location>
        <begin position="178"/>
        <end position="200"/>
    </location>
</feature>
<evidence type="ECO:0000256" key="3">
    <source>
        <dbReference type="ARBA" id="ARBA00022475"/>
    </source>
</evidence>
<organism evidence="11 12">
    <name type="scientific">Candidatus Giovannonibacteria bacterium RIFCSPHIGHO2_02_43_13</name>
    <dbReference type="NCBI Taxonomy" id="1798330"/>
    <lineage>
        <taxon>Bacteria</taxon>
        <taxon>Candidatus Giovannoniibacteriota</taxon>
    </lineage>
</organism>
<accession>A0A1F5WRE8</accession>
<dbReference type="PRINTS" id="PR00812">
    <property type="entry name" value="BCTERIALGSPF"/>
</dbReference>